<evidence type="ECO:0000313" key="12">
    <source>
        <dbReference type="RefSeq" id="XP_011506011.1"/>
    </source>
</evidence>
<dbReference type="InterPro" id="IPR003378">
    <property type="entry name" value="Fringe-like_glycosylTrfase"/>
</dbReference>
<keyword evidence="11" id="KW-1185">Reference proteome</keyword>
<evidence type="ECO:0000256" key="4">
    <source>
        <dbReference type="ARBA" id="ARBA00022679"/>
    </source>
</evidence>
<evidence type="ECO:0000256" key="3">
    <source>
        <dbReference type="ARBA" id="ARBA00022676"/>
    </source>
</evidence>
<dbReference type="RefSeq" id="XP_011506011.1">
    <property type="nucleotide sequence ID" value="XM_011507709.1"/>
</dbReference>
<dbReference type="Proteomes" id="UP000695007">
    <property type="component" value="Unplaced"/>
</dbReference>
<organism evidence="11 12">
    <name type="scientific">Ceratosolen solmsi marchali</name>
    <dbReference type="NCBI Taxonomy" id="326594"/>
    <lineage>
        <taxon>Eukaryota</taxon>
        <taxon>Metazoa</taxon>
        <taxon>Ecdysozoa</taxon>
        <taxon>Arthropoda</taxon>
        <taxon>Hexapoda</taxon>
        <taxon>Insecta</taxon>
        <taxon>Pterygota</taxon>
        <taxon>Neoptera</taxon>
        <taxon>Endopterygota</taxon>
        <taxon>Hymenoptera</taxon>
        <taxon>Apocrita</taxon>
        <taxon>Proctotrupomorpha</taxon>
        <taxon>Chalcidoidea</taxon>
        <taxon>Agaonidae</taxon>
        <taxon>Agaoninae</taxon>
        <taxon>Ceratosolen</taxon>
    </lineage>
</organism>
<accession>A0AAJ6YX99</accession>
<comment type="subcellular location">
    <subcellularLocation>
        <location evidence="9">Endomembrane system</location>
        <topology evidence="9">Single-pass membrane protein</topology>
    </subcellularLocation>
    <subcellularLocation>
        <location evidence="1">Membrane</location>
        <topology evidence="1">Single-pass type II membrane protein</topology>
    </subcellularLocation>
</comment>
<keyword evidence="6" id="KW-0735">Signal-anchor</keyword>
<gene>
    <name evidence="12" type="primary">LOC105368646</name>
</gene>
<keyword evidence="5" id="KW-0812">Transmembrane</keyword>
<evidence type="ECO:0000256" key="2">
    <source>
        <dbReference type="ARBA" id="ARBA00008661"/>
    </source>
</evidence>
<dbReference type="GO" id="GO:0012505">
    <property type="term" value="C:endomembrane system"/>
    <property type="evidence" value="ECO:0007669"/>
    <property type="project" value="UniProtKB-SubCell"/>
</dbReference>
<keyword evidence="3" id="KW-0328">Glycosyltransferase</keyword>
<protein>
    <submittedName>
        <fullName evidence="12">Beta-1,3-glucosyltransferase</fullName>
    </submittedName>
</protein>
<keyword evidence="4" id="KW-0808">Transferase</keyword>
<proteinExistence type="inferred from homology"/>
<dbReference type="GO" id="GO:0016757">
    <property type="term" value="F:glycosyltransferase activity"/>
    <property type="evidence" value="ECO:0007669"/>
    <property type="project" value="UniProtKB-KW"/>
</dbReference>
<dbReference type="KEGG" id="csol:105368646"/>
<evidence type="ECO:0000256" key="6">
    <source>
        <dbReference type="ARBA" id="ARBA00022968"/>
    </source>
</evidence>
<feature type="domain" description="Fringe-like glycosyltransferase" evidence="10">
    <location>
        <begin position="233"/>
        <end position="437"/>
    </location>
</feature>
<dbReference type="PANTHER" id="PTHR10811">
    <property type="entry name" value="FRINGE-RELATED"/>
    <property type="match status" value="1"/>
</dbReference>
<keyword evidence="8" id="KW-0472">Membrane</keyword>
<dbReference type="AlphaFoldDB" id="A0AAJ6YX99"/>
<dbReference type="GO" id="GO:0016020">
    <property type="term" value="C:membrane"/>
    <property type="evidence" value="ECO:0007669"/>
    <property type="project" value="UniProtKB-SubCell"/>
</dbReference>
<evidence type="ECO:0000313" key="11">
    <source>
        <dbReference type="Proteomes" id="UP000695007"/>
    </source>
</evidence>
<evidence type="ECO:0000256" key="5">
    <source>
        <dbReference type="ARBA" id="ARBA00022692"/>
    </source>
</evidence>
<evidence type="ECO:0000256" key="7">
    <source>
        <dbReference type="ARBA" id="ARBA00022989"/>
    </source>
</evidence>
<name>A0AAJ6YX99_9HYME</name>
<sequence length="467" mass="53490">MTYIRYEFFLICTLMAISSIIALEPSNLVIIILSQEEGYNAAQAELLKSNVIQQAKSLEKDPPQIILTHKLDIYGTWTLIPLIVYLKDENISGSWYIFCAENTVIRLSKLLNTLDKYNVDIYRNIWIGNALYDTEPTIIHHFAQHTKKFKYPNLASGFAISKHLLNALINKTMEFVSDKVDFSVDASYEFSMFILNESKGSRLTHAPEFCVVSNENCATYPKPFFPCDKIASPQNAYIAVKTCAKYHVERVSILRKTWTKYADNIGFFTDKLDGNLTNGIVVPNTSQGHCAKTYAILKHVAPILEENSLDWLVITDDDTILSLSRVYKLLTCYNPKNTLAIGERYGYRTMKIYGYDYLTGGSGVILSYPLVREIINSRECECPSATTPDDMFLFGVCLAHLTIKITHSPLFHQARPTDYAISYLDSQEPISFHKFWMTDPELIYEKWFQEADEIAFLHKEQRKHTEL</sequence>
<evidence type="ECO:0000256" key="8">
    <source>
        <dbReference type="ARBA" id="ARBA00023136"/>
    </source>
</evidence>
<evidence type="ECO:0000259" key="10">
    <source>
        <dbReference type="Pfam" id="PF02434"/>
    </source>
</evidence>
<dbReference type="GeneID" id="105368646"/>
<keyword evidence="7" id="KW-1133">Transmembrane helix</keyword>
<comment type="similarity">
    <text evidence="2">Belongs to the glycosyltransferase 31 family.</text>
</comment>
<evidence type="ECO:0000256" key="9">
    <source>
        <dbReference type="ARBA" id="ARBA00037847"/>
    </source>
</evidence>
<dbReference type="Gene3D" id="3.90.550.50">
    <property type="match status" value="2"/>
</dbReference>
<evidence type="ECO:0000256" key="1">
    <source>
        <dbReference type="ARBA" id="ARBA00004606"/>
    </source>
</evidence>
<reference evidence="12" key="1">
    <citation type="submission" date="2025-08" db="UniProtKB">
        <authorList>
            <consortium name="RefSeq"/>
        </authorList>
    </citation>
    <scope>IDENTIFICATION</scope>
</reference>
<dbReference type="Pfam" id="PF02434">
    <property type="entry name" value="Fringe"/>
    <property type="match status" value="1"/>
</dbReference>